<feature type="region of interest" description="Disordered" evidence="1">
    <location>
        <begin position="189"/>
        <end position="215"/>
    </location>
</feature>
<feature type="compositionally biased region" description="Gly residues" evidence="1">
    <location>
        <begin position="201"/>
        <end position="210"/>
    </location>
</feature>
<protein>
    <submittedName>
        <fullName evidence="2">Uncharacterized protein</fullName>
    </submittedName>
</protein>
<proteinExistence type="predicted"/>
<feature type="compositionally biased region" description="Low complexity" evidence="1">
    <location>
        <begin position="99"/>
        <end position="114"/>
    </location>
</feature>
<name>I8TXQ6_ASPO3</name>
<reference evidence="3" key="2">
    <citation type="submission" date="2012-06" db="EMBL/GenBank/DDBJ databases">
        <title>Comparative genomic analyses of Aspergillus oryzae 3.042 and A. oryzae RIB40 for soy-sauce fermentation.</title>
        <authorList>
            <person name="Zhao G."/>
            <person name="Hou L."/>
            <person name="Wang C."/>
            <person name="Cao X."/>
        </authorList>
    </citation>
    <scope>NUCLEOTIDE SEQUENCE [LARGE SCALE GENOMIC DNA]</scope>
    <source>
        <strain evidence="3">3.042</strain>
    </source>
</reference>
<evidence type="ECO:0000313" key="3">
    <source>
        <dbReference type="Proteomes" id="UP000002812"/>
    </source>
</evidence>
<dbReference type="EMBL" id="AKHY01000128">
    <property type="protein sequence ID" value="EIT79255.1"/>
    <property type="molecule type" value="Genomic_DNA"/>
</dbReference>
<gene>
    <name evidence="2" type="ORF">Ao3042_04380</name>
</gene>
<dbReference type="Proteomes" id="UP000002812">
    <property type="component" value="Unassembled WGS sequence"/>
</dbReference>
<reference evidence="2 3" key="1">
    <citation type="journal article" date="2012" name="Eukaryot. Cell">
        <title>Draft genome sequence of Aspergillus oryzae strain 3.042.</title>
        <authorList>
            <person name="Zhao G."/>
            <person name="Yao Y."/>
            <person name="Qi W."/>
            <person name="Wang C."/>
            <person name="Hou L."/>
            <person name="Zeng B."/>
            <person name="Cao X."/>
        </authorList>
    </citation>
    <scope>NUCLEOTIDE SEQUENCE [LARGE SCALE GENOMIC DNA]</scope>
    <source>
        <strain evidence="2 3">3.042</strain>
    </source>
</reference>
<feature type="region of interest" description="Disordered" evidence="1">
    <location>
        <begin position="99"/>
        <end position="125"/>
    </location>
</feature>
<evidence type="ECO:0000313" key="2">
    <source>
        <dbReference type="EMBL" id="EIT79255.1"/>
    </source>
</evidence>
<comment type="caution">
    <text evidence="2">The sequence shown here is derived from an EMBL/GenBank/DDBJ whole genome shotgun (WGS) entry which is preliminary data.</text>
</comment>
<sequence length="276" mass="29157">MLRGQILGAQLDDDLVLGGVRLAHVCGVAEAENVRLGREGERLGKIYPGISGDGEQTRMKHLRLRNGISQAAILAYSLISRCTSSSAWAIDVISSSLNSSSASSTRANSSSSSSPQNPTRFSRTSSNRMGYSLSIWFTLFSSSANAAARFCGSLNSSTIRRFSASNCSRSSGASMSYIDRSSLESRSGEYSAIEGSSSGRGSRGAGGTGGSSDTKLGVVAENERYGIAIGPLRAMDKADRPRYLAAEAIAMGVLGWGLLEQDSAMFFCGLKFARMH</sequence>
<organism evidence="2 3">
    <name type="scientific">Aspergillus oryzae (strain 3.042)</name>
    <name type="common">Yellow koji mold</name>
    <dbReference type="NCBI Taxonomy" id="1160506"/>
    <lineage>
        <taxon>Eukaryota</taxon>
        <taxon>Fungi</taxon>
        <taxon>Dikarya</taxon>
        <taxon>Ascomycota</taxon>
        <taxon>Pezizomycotina</taxon>
        <taxon>Eurotiomycetes</taxon>
        <taxon>Eurotiomycetidae</taxon>
        <taxon>Eurotiales</taxon>
        <taxon>Aspergillaceae</taxon>
        <taxon>Aspergillus</taxon>
        <taxon>Aspergillus subgen. Circumdati</taxon>
    </lineage>
</organism>
<dbReference type="HOGENOM" id="CLU_1008256_0_0_1"/>
<feature type="compositionally biased region" description="Polar residues" evidence="1">
    <location>
        <begin position="115"/>
        <end position="125"/>
    </location>
</feature>
<accession>I8TXQ6</accession>
<dbReference type="AlphaFoldDB" id="I8TXQ6"/>
<evidence type="ECO:0000256" key="1">
    <source>
        <dbReference type="SAM" id="MobiDB-lite"/>
    </source>
</evidence>